<dbReference type="RefSeq" id="WP_050354137.1">
    <property type="nucleotide sequence ID" value="NZ_LGSS01000002.1"/>
</dbReference>
<reference evidence="2" key="1">
    <citation type="submission" date="2015-07" db="EMBL/GenBank/DDBJ databases">
        <title>Draft genome sequence of the purine-degrading Gottschalkia purinilyticum DSM 1384 (formerly Clostridium purinilyticum).</title>
        <authorList>
            <person name="Poehlein A."/>
            <person name="Schiel-Bengelsdorf B."/>
            <person name="Bengelsdorf F.R."/>
            <person name="Daniel R."/>
            <person name="Duerre P."/>
        </authorList>
    </citation>
    <scope>NUCLEOTIDE SEQUENCE [LARGE SCALE GENOMIC DNA]</scope>
    <source>
        <strain evidence="2">DSM 1384</strain>
    </source>
</reference>
<name>A0A0L0WEA6_GOTPU</name>
<evidence type="ECO:0000313" key="2">
    <source>
        <dbReference type="Proteomes" id="UP000037267"/>
    </source>
</evidence>
<organism evidence="1 2">
    <name type="scientific">Gottschalkia purinilytica</name>
    <name type="common">Clostridium purinilyticum</name>
    <dbReference type="NCBI Taxonomy" id="1503"/>
    <lineage>
        <taxon>Bacteria</taxon>
        <taxon>Bacillati</taxon>
        <taxon>Bacillota</taxon>
        <taxon>Tissierellia</taxon>
        <taxon>Tissierellales</taxon>
        <taxon>Gottschalkiaceae</taxon>
        <taxon>Gottschalkia</taxon>
    </lineage>
</organism>
<sequence>MVKEVKNNNIVSYNREQLDIGEFTIVKDGKLITPNDLNAGDLVFYNDHRNVNFGVVSTNTKKGKIERVYTDGFKVDGKTYDIVSGAKYLDGNELGNLDTNILDQMKEEGKEVNLYFDFAKNVLLVLGSRGDRVLTSEYALVTRDTKHFSNRGEDTYTLDVLNSKGDMIEYDVPKDKDGNIAKLLEEDWNNIIKKDNLIKISVDKNNNVKEVKKLESTNIEKNINLNDIYAEGYKLHPDTLVFIAQDKDSTEPYKVVSWKDAHNEFNKIKTGVIYTNEMYRVVGIVAKEVDVNEKTIEYTGLVREIYEYIGGYKKDIEIEIDGEKLIFAGKSSLLENIRKWEFVTLVVGDKDNEILEIKQPKSQTIIVDSIQTTRRTIEDTDGNVYELIKKGIIYDENFNQISLRDINQQSKLKIYFDDSNTSRFIRYATIVYNN</sequence>
<protein>
    <submittedName>
        <fullName evidence="1">Uncharacterized protein</fullName>
    </submittedName>
</protein>
<dbReference type="EMBL" id="LGSS01000002">
    <property type="protein sequence ID" value="KNF09755.1"/>
    <property type="molecule type" value="Genomic_DNA"/>
</dbReference>
<dbReference type="AlphaFoldDB" id="A0A0L0WEA6"/>
<dbReference type="STRING" id="1503.CLPU_2c02070"/>
<evidence type="ECO:0000313" key="1">
    <source>
        <dbReference type="EMBL" id="KNF09755.1"/>
    </source>
</evidence>
<keyword evidence="2" id="KW-1185">Reference proteome</keyword>
<accession>A0A0L0WEA6</accession>
<dbReference type="OrthoDB" id="3268939at2"/>
<dbReference type="Proteomes" id="UP000037267">
    <property type="component" value="Unassembled WGS sequence"/>
</dbReference>
<comment type="caution">
    <text evidence="1">The sequence shown here is derived from an EMBL/GenBank/DDBJ whole genome shotgun (WGS) entry which is preliminary data.</text>
</comment>
<proteinExistence type="predicted"/>
<gene>
    <name evidence="1" type="ORF">CLPU_2c02070</name>
</gene>